<keyword evidence="2" id="KW-0813">Transport</keyword>
<feature type="transmembrane region" description="Helical" evidence="7">
    <location>
        <begin position="141"/>
        <end position="160"/>
    </location>
</feature>
<evidence type="ECO:0000256" key="2">
    <source>
        <dbReference type="ARBA" id="ARBA00022448"/>
    </source>
</evidence>
<dbReference type="SUPFAM" id="SSF103473">
    <property type="entry name" value="MFS general substrate transporter"/>
    <property type="match status" value="1"/>
</dbReference>
<organism evidence="9 10">
    <name type="scientific">Anaerospora hongkongensis</name>
    <dbReference type="NCBI Taxonomy" id="244830"/>
    <lineage>
        <taxon>Bacteria</taxon>
        <taxon>Bacillati</taxon>
        <taxon>Bacillota</taxon>
        <taxon>Negativicutes</taxon>
        <taxon>Selenomonadales</taxon>
        <taxon>Sporomusaceae</taxon>
        <taxon>Anaerospora</taxon>
    </lineage>
</organism>
<evidence type="ECO:0000256" key="4">
    <source>
        <dbReference type="ARBA" id="ARBA00022692"/>
    </source>
</evidence>
<evidence type="ECO:0000256" key="6">
    <source>
        <dbReference type="ARBA" id="ARBA00023136"/>
    </source>
</evidence>
<dbReference type="Proteomes" id="UP000295063">
    <property type="component" value="Unassembled WGS sequence"/>
</dbReference>
<feature type="domain" description="Major facilitator superfamily (MFS) profile" evidence="8">
    <location>
        <begin position="10"/>
        <end position="397"/>
    </location>
</feature>
<keyword evidence="10" id="KW-1185">Reference proteome</keyword>
<dbReference type="RefSeq" id="WP_132075883.1">
    <property type="nucleotide sequence ID" value="NZ_DAIMLW010000021.1"/>
</dbReference>
<feature type="transmembrane region" description="Helical" evidence="7">
    <location>
        <begin position="311"/>
        <end position="335"/>
    </location>
</feature>
<feature type="transmembrane region" description="Helical" evidence="7">
    <location>
        <begin position="250"/>
        <end position="268"/>
    </location>
</feature>
<feature type="transmembrane region" description="Helical" evidence="7">
    <location>
        <begin position="366"/>
        <end position="391"/>
    </location>
</feature>
<keyword evidence="4 7" id="KW-0812">Transmembrane</keyword>
<evidence type="ECO:0000256" key="3">
    <source>
        <dbReference type="ARBA" id="ARBA00022475"/>
    </source>
</evidence>
<evidence type="ECO:0000256" key="7">
    <source>
        <dbReference type="SAM" id="Phobius"/>
    </source>
</evidence>
<dbReference type="PANTHER" id="PTHR43414">
    <property type="entry name" value="MULTIDRUG RESISTANCE PROTEIN MDTG"/>
    <property type="match status" value="1"/>
</dbReference>
<feature type="transmembrane region" description="Helical" evidence="7">
    <location>
        <begin position="280"/>
        <end position="299"/>
    </location>
</feature>
<evidence type="ECO:0000256" key="5">
    <source>
        <dbReference type="ARBA" id="ARBA00022989"/>
    </source>
</evidence>
<feature type="transmembrane region" description="Helical" evidence="7">
    <location>
        <begin position="12"/>
        <end position="37"/>
    </location>
</feature>
<dbReference type="InterPro" id="IPR011701">
    <property type="entry name" value="MFS"/>
</dbReference>
<sequence length="397" mass="42210">MFTIAEWKKHLAVMWFAQVMGMSAITGVVSFLPLYITHLGVTSLEETEIWAGILMGVAALFAGISGPYWGALGDRKGRKPMVERVMLMFSLVMIGMAFVTNVYQLLVLRIVQGIFGGFTAAALALVTSVTPEEEIGFTMGIFQTAMVVGGAFGPMFGGIVADHVGYRQTFVVFGLLCLLALTVIHLAVPEHFKPAPQTAKPSVWRDIQSVVTIPGIKSMLLVLFLIQFAIQVIAPIMPLYVQTMVADNTYIASISGTVIAVAGLTSSISSASMGLMGKHFSHRMILCTAASLGAVFFYLQTLAADVLTLGAFRALSGFCLGAMIPSANTIITYLIPPEKRGVAYGVTSGASLMGNVIGPLSGGFIALHFGIGSVFLCTALFFAVTAAWVGLRVKEIT</sequence>
<keyword evidence="6 7" id="KW-0472">Membrane</keyword>
<keyword evidence="5 7" id="KW-1133">Transmembrane helix</keyword>
<protein>
    <submittedName>
        <fullName evidence="9">DHA1 family multidrug resistance protein-like MFS transporter</fullName>
    </submittedName>
</protein>
<name>A0A4R1Q9Q6_9FIRM</name>
<dbReference type="InterPro" id="IPR020846">
    <property type="entry name" value="MFS_dom"/>
</dbReference>
<reference evidence="9 10" key="1">
    <citation type="submission" date="2019-03" db="EMBL/GenBank/DDBJ databases">
        <title>Genomic Encyclopedia of Type Strains, Phase IV (KMG-IV): sequencing the most valuable type-strain genomes for metagenomic binning, comparative biology and taxonomic classification.</title>
        <authorList>
            <person name="Goeker M."/>
        </authorList>
    </citation>
    <scope>NUCLEOTIDE SEQUENCE [LARGE SCALE GENOMIC DNA]</scope>
    <source>
        <strain evidence="9 10">DSM 15969</strain>
    </source>
</reference>
<evidence type="ECO:0000313" key="10">
    <source>
        <dbReference type="Proteomes" id="UP000295063"/>
    </source>
</evidence>
<feature type="transmembrane region" description="Helical" evidence="7">
    <location>
        <begin position="85"/>
        <end position="104"/>
    </location>
</feature>
<dbReference type="AlphaFoldDB" id="A0A4R1Q9Q6"/>
<feature type="transmembrane region" description="Helical" evidence="7">
    <location>
        <begin position="166"/>
        <end position="188"/>
    </location>
</feature>
<feature type="transmembrane region" description="Helical" evidence="7">
    <location>
        <begin position="49"/>
        <end position="73"/>
    </location>
</feature>
<dbReference type="PROSITE" id="PS50850">
    <property type="entry name" value="MFS"/>
    <property type="match status" value="1"/>
</dbReference>
<dbReference type="InterPro" id="IPR036259">
    <property type="entry name" value="MFS_trans_sf"/>
</dbReference>
<dbReference type="GO" id="GO:0022857">
    <property type="term" value="F:transmembrane transporter activity"/>
    <property type="evidence" value="ECO:0007669"/>
    <property type="project" value="InterPro"/>
</dbReference>
<dbReference type="Gene3D" id="1.20.1250.20">
    <property type="entry name" value="MFS general substrate transporter like domains"/>
    <property type="match status" value="2"/>
</dbReference>
<feature type="transmembrane region" description="Helical" evidence="7">
    <location>
        <begin position="342"/>
        <end position="360"/>
    </location>
</feature>
<feature type="transmembrane region" description="Helical" evidence="7">
    <location>
        <begin position="110"/>
        <end position="129"/>
    </location>
</feature>
<feature type="transmembrane region" description="Helical" evidence="7">
    <location>
        <begin position="209"/>
        <end position="230"/>
    </location>
</feature>
<evidence type="ECO:0000256" key="1">
    <source>
        <dbReference type="ARBA" id="ARBA00004651"/>
    </source>
</evidence>
<proteinExistence type="predicted"/>
<evidence type="ECO:0000313" key="9">
    <source>
        <dbReference type="EMBL" id="TCL39406.1"/>
    </source>
</evidence>
<keyword evidence="3" id="KW-1003">Cell membrane</keyword>
<comment type="subcellular location">
    <subcellularLocation>
        <location evidence="1">Cell membrane</location>
        <topology evidence="1">Multi-pass membrane protein</topology>
    </subcellularLocation>
</comment>
<evidence type="ECO:0000259" key="8">
    <source>
        <dbReference type="PROSITE" id="PS50850"/>
    </source>
</evidence>
<dbReference type="OrthoDB" id="65739at2"/>
<dbReference type="GO" id="GO:0005886">
    <property type="term" value="C:plasma membrane"/>
    <property type="evidence" value="ECO:0007669"/>
    <property type="project" value="UniProtKB-SubCell"/>
</dbReference>
<dbReference type="PANTHER" id="PTHR43414:SF6">
    <property type="entry name" value="MULTIDRUG RESISTANCE PROTEIN MDTG"/>
    <property type="match status" value="1"/>
</dbReference>
<dbReference type="InterPro" id="IPR001958">
    <property type="entry name" value="Tet-R_TetA/multi-R_MdtG-like"/>
</dbReference>
<gene>
    <name evidence="9" type="ORF">EV210_102322</name>
</gene>
<dbReference type="PRINTS" id="PR01035">
    <property type="entry name" value="TCRTETA"/>
</dbReference>
<dbReference type="EMBL" id="SLUI01000002">
    <property type="protein sequence ID" value="TCL39406.1"/>
    <property type="molecule type" value="Genomic_DNA"/>
</dbReference>
<accession>A0A4R1Q9Q6</accession>
<dbReference type="Pfam" id="PF07690">
    <property type="entry name" value="MFS_1"/>
    <property type="match status" value="1"/>
</dbReference>
<comment type="caution">
    <text evidence="9">The sequence shown here is derived from an EMBL/GenBank/DDBJ whole genome shotgun (WGS) entry which is preliminary data.</text>
</comment>